<comment type="similarity">
    <text evidence="2 10">Belongs to the complex I 75 kDa subunit family.</text>
</comment>
<protein>
    <recommendedName>
        <fullName evidence="10">NADH-quinone oxidoreductase</fullName>
        <ecNumber evidence="10">7.1.1.-</ecNumber>
    </recommendedName>
</protein>
<feature type="domain" description="2Fe-2S ferredoxin-type" evidence="11">
    <location>
        <begin position="5"/>
        <end position="90"/>
    </location>
</feature>
<sequence length="666" mass="71454">MTELRKIIIDDKEIEVDPAMTLIQACEEAGVEIPRFCYHERLTIAGNCRMCLVEVVGGPPKPAASCAMQVRDLRPGPEGQPPVVKTNSPMVKKAREGVMEFLLINHPLDCPICDQGGECDLQDQAMAYGVDFSRYREPKRAVDNLNLGPLVGTAMTRCISCTRCVRFTTEVAGITQMGQTGRGEDAEITSYLNQTLDSELQGNIIDLCPVGALTSKPYAFTARPWELTKTETIDVMDALGSNIRVDTKGREVMRIIPRNNDGVNEEWLSDKSRFVWDGLRRQRLDRPYVRENGKLRPASWEEALSAAAAAMKGKKVAGLIGDLVPVEAAYALKQLVEGLGGNVECRTDGAKLPAGVRGAYAGTAAIEDLDDAAEILLVGTNPRAEAPVLNARIRKAWLRGANVSMIGEGVDLTYDYTHVGTDRAALADASVNGGVIIVGQGALNELDGEAVLASVFKMAAASGAKVLVLHTAASRVGAMDVNAVTEGGLKAALDGADVIYNIGADEVEIDAGATVIYQGSHGDRGAHRADIILPGAAYVEEQGLFVNTEGRPQLALRAAFPPGEAKENWAILRALSTHLDATQPWDTLIQLRQALVGDVAHLAMVDQVIENEAPSLEDKPLGKGEATFVYAVKDHYLTNPIARASALMAELSANAKARRDQKIAAE</sequence>
<dbReference type="InterPro" id="IPR006963">
    <property type="entry name" value="Mopterin_OxRdtase_4Fe-4S_dom"/>
</dbReference>
<dbReference type="AlphaFoldDB" id="A0A1M4N335"/>
<keyword evidence="10" id="KW-0001">2Fe-2S</keyword>
<dbReference type="EMBL" id="FMJB01000046">
    <property type="protein sequence ID" value="SCM67466.1"/>
    <property type="molecule type" value="Genomic_DNA"/>
</dbReference>
<comment type="cofactor">
    <cofactor evidence="10">
        <name>[2Fe-2S] cluster</name>
        <dbReference type="ChEBI" id="CHEBI:190135"/>
    </cofactor>
    <text evidence="10">Binds 1 [2Fe-2S] cluster per subunit.</text>
</comment>
<dbReference type="PROSITE" id="PS00641">
    <property type="entry name" value="COMPLEX1_75K_1"/>
    <property type="match status" value="1"/>
</dbReference>
<dbReference type="SUPFAM" id="SSF54292">
    <property type="entry name" value="2Fe-2S ferredoxin-like"/>
    <property type="match status" value="1"/>
</dbReference>
<dbReference type="PROSITE" id="PS51669">
    <property type="entry name" value="4FE4S_MOW_BIS_MGD"/>
    <property type="match status" value="1"/>
</dbReference>
<gene>
    <name evidence="14" type="primary">nqo3</name>
    <name evidence="14" type="ORF">KARMA_1665</name>
</gene>
<dbReference type="Gene3D" id="3.30.70.20">
    <property type="match status" value="1"/>
</dbReference>
<dbReference type="GO" id="GO:0008137">
    <property type="term" value="F:NADH dehydrogenase (ubiquinone) activity"/>
    <property type="evidence" value="ECO:0007669"/>
    <property type="project" value="UniProtKB-UniRule"/>
</dbReference>
<evidence type="ECO:0000256" key="5">
    <source>
        <dbReference type="ARBA" id="ARBA00022967"/>
    </source>
</evidence>
<evidence type="ECO:0000256" key="10">
    <source>
        <dbReference type="RuleBase" id="RU003525"/>
    </source>
</evidence>
<evidence type="ECO:0000256" key="7">
    <source>
        <dbReference type="ARBA" id="ARBA00023014"/>
    </source>
</evidence>
<proteinExistence type="inferred from homology"/>
<dbReference type="Pfam" id="PF13510">
    <property type="entry name" value="Fer2_4"/>
    <property type="match status" value="1"/>
</dbReference>
<comment type="cofactor">
    <cofactor evidence="1 10">
        <name>[4Fe-4S] cluster</name>
        <dbReference type="ChEBI" id="CHEBI:49883"/>
    </cofactor>
</comment>
<evidence type="ECO:0000256" key="4">
    <source>
        <dbReference type="ARBA" id="ARBA00022723"/>
    </source>
</evidence>
<dbReference type="NCBIfam" id="TIGR01973">
    <property type="entry name" value="NuoG"/>
    <property type="match status" value="1"/>
</dbReference>
<dbReference type="InterPro" id="IPR019574">
    <property type="entry name" value="NADH_UbQ_OxRdtase_Gsu_4Fe4S-bd"/>
</dbReference>
<comment type="function">
    <text evidence="10">NDH-1 shuttles electrons from NADH, via FMN and iron-sulfur (Fe-S) centers, to quinones in the respiratory chain. Couples the redox reaction to proton translocation (for every two electrons transferred, four hydrogen ions are translocated across the cytoplasmic membrane), and thus conserves the redox energy in a proton gradient.</text>
</comment>
<dbReference type="GO" id="GO:0016651">
    <property type="term" value="F:oxidoreductase activity, acting on NAD(P)H"/>
    <property type="evidence" value="ECO:0007669"/>
    <property type="project" value="InterPro"/>
</dbReference>
<dbReference type="InterPro" id="IPR000283">
    <property type="entry name" value="NADH_UbQ_OxRdtase_75kDa_su_CS"/>
</dbReference>
<organism evidence="14 15">
    <name type="scientific">Donghicola eburneus</name>
    <dbReference type="NCBI Taxonomy" id="393278"/>
    <lineage>
        <taxon>Bacteria</taxon>
        <taxon>Pseudomonadati</taxon>
        <taxon>Pseudomonadota</taxon>
        <taxon>Alphaproteobacteria</taxon>
        <taxon>Rhodobacterales</taxon>
        <taxon>Roseobacteraceae</taxon>
        <taxon>Donghicola</taxon>
    </lineage>
</organism>
<dbReference type="CDD" id="cd00207">
    <property type="entry name" value="fer2"/>
    <property type="match status" value="1"/>
</dbReference>
<evidence type="ECO:0000256" key="9">
    <source>
        <dbReference type="ARBA" id="ARBA00047712"/>
    </source>
</evidence>
<feature type="domain" description="4Fe-4S His(Cys)3-ligated-type" evidence="13">
    <location>
        <begin position="90"/>
        <end position="129"/>
    </location>
</feature>
<evidence type="ECO:0000256" key="1">
    <source>
        <dbReference type="ARBA" id="ARBA00001966"/>
    </source>
</evidence>
<evidence type="ECO:0000259" key="13">
    <source>
        <dbReference type="PROSITE" id="PS51839"/>
    </source>
</evidence>
<keyword evidence="4 10" id="KW-0479">Metal-binding</keyword>
<dbReference type="PROSITE" id="PS51085">
    <property type="entry name" value="2FE2S_FER_2"/>
    <property type="match status" value="1"/>
</dbReference>
<dbReference type="FunFam" id="3.30.70.20:FF:000002">
    <property type="entry name" value="NADH-ubiquinone oxidoreductase 75 kDa subunit"/>
    <property type="match status" value="1"/>
</dbReference>
<dbReference type="SMART" id="SM00929">
    <property type="entry name" value="NADH-G_4Fe-4S_3"/>
    <property type="match status" value="1"/>
</dbReference>
<dbReference type="PANTHER" id="PTHR43105">
    <property type="entry name" value="RESPIRATORY NITRATE REDUCTASE"/>
    <property type="match status" value="1"/>
</dbReference>
<keyword evidence="8 10" id="KW-0520">NAD</keyword>
<dbReference type="Pfam" id="PF10588">
    <property type="entry name" value="NADH-G_4Fe-4S_3"/>
    <property type="match status" value="1"/>
</dbReference>
<dbReference type="Pfam" id="PF00384">
    <property type="entry name" value="Molybdopterin"/>
    <property type="match status" value="1"/>
</dbReference>
<dbReference type="GO" id="GO:0048038">
    <property type="term" value="F:quinone binding"/>
    <property type="evidence" value="ECO:0007669"/>
    <property type="project" value="UniProtKB-UniRule"/>
</dbReference>
<dbReference type="Gene3D" id="3.40.50.740">
    <property type="match status" value="1"/>
</dbReference>
<keyword evidence="5 10" id="KW-1278">Translocase</keyword>
<dbReference type="Pfam" id="PF22151">
    <property type="entry name" value="Fer4_NDSU1"/>
    <property type="match status" value="1"/>
</dbReference>
<dbReference type="GO" id="GO:0051537">
    <property type="term" value="F:2 iron, 2 sulfur cluster binding"/>
    <property type="evidence" value="ECO:0007669"/>
    <property type="project" value="UniProtKB-UniRule"/>
</dbReference>
<evidence type="ECO:0000313" key="15">
    <source>
        <dbReference type="Proteomes" id="UP000184085"/>
    </source>
</evidence>
<dbReference type="InterPro" id="IPR001041">
    <property type="entry name" value="2Fe-2S_ferredoxin-type"/>
</dbReference>
<dbReference type="InterPro" id="IPR050123">
    <property type="entry name" value="Prok_molybdopt-oxidoreductase"/>
</dbReference>
<dbReference type="Proteomes" id="UP000184085">
    <property type="component" value="Unassembled WGS sequence"/>
</dbReference>
<keyword evidence="3 10" id="KW-0004">4Fe-4S</keyword>
<dbReference type="InterPro" id="IPR010228">
    <property type="entry name" value="NADH_UbQ_OxRdtase_Gsu"/>
</dbReference>
<dbReference type="GO" id="GO:0016020">
    <property type="term" value="C:membrane"/>
    <property type="evidence" value="ECO:0007669"/>
    <property type="project" value="InterPro"/>
</dbReference>
<dbReference type="FunFam" id="3.10.20.740:FF:000001">
    <property type="entry name" value="NADH-quinone oxidoreductase subunit G"/>
    <property type="match status" value="1"/>
</dbReference>
<evidence type="ECO:0000256" key="3">
    <source>
        <dbReference type="ARBA" id="ARBA00022485"/>
    </source>
</evidence>
<dbReference type="InterPro" id="IPR036010">
    <property type="entry name" value="2Fe-2S_ferredoxin-like_sf"/>
</dbReference>
<evidence type="ECO:0000256" key="8">
    <source>
        <dbReference type="ARBA" id="ARBA00023027"/>
    </source>
</evidence>
<dbReference type="PANTHER" id="PTHR43105:SF13">
    <property type="entry name" value="NADH-UBIQUINONE OXIDOREDUCTASE 75 KDA SUBUNIT, MITOCHONDRIAL"/>
    <property type="match status" value="1"/>
</dbReference>
<dbReference type="InterPro" id="IPR006656">
    <property type="entry name" value="Mopterin_OxRdtase"/>
</dbReference>
<evidence type="ECO:0000256" key="2">
    <source>
        <dbReference type="ARBA" id="ARBA00005404"/>
    </source>
</evidence>
<feature type="domain" description="4Fe-4S Mo/W bis-MGD-type" evidence="12">
    <location>
        <begin position="227"/>
        <end position="283"/>
    </location>
</feature>
<comment type="catalytic activity">
    <reaction evidence="9 10">
        <text>a quinone + NADH + 5 H(+)(in) = a quinol + NAD(+) + 4 H(+)(out)</text>
        <dbReference type="Rhea" id="RHEA:57888"/>
        <dbReference type="ChEBI" id="CHEBI:15378"/>
        <dbReference type="ChEBI" id="CHEBI:24646"/>
        <dbReference type="ChEBI" id="CHEBI:57540"/>
        <dbReference type="ChEBI" id="CHEBI:57945"/>
        <dbReference type="ChEBI" id="CHEBI:132124"/>
    </reaction>
</comment>
<evidence type="ECO:0000259" key="11">
    <source>
        <dbReference type="PROSITE" id="PS51085"/>
    </source>
</evidence>
<dbReference type="PROSITE" id="PS00642">
    <property type="entry name" value="COMPLEX1_75K_2"/>
    <property type="match status" value="1"/>
</dbReference>
<dbReference type="GO" id="GO:0042773">
    <property type="term" value="P:ATP synthesis coupled electron transport"/>
    <property type="evidence" value="ECO:0007669"/>
    <property type="project" value="InterPro"/>
</dbReference>
<dbReference type="GO" id="GO:0046872">
    <property type="term" value="F:metal ion binding"/>
    <property type="evidence" value="ECO:0007669"/>
    <property type="project" value="UniProtKB-UniRule"/>
</dbReference>
<dbReference type="Gene3D" id="3.10.20.740">
    <property type="match status" value="1"/>
</dbReference>
<evidence type="ECO:0000313" key="14">
    <source>
        <dbReference type="EMBL" id="SCM67466.1"/>
    </source>
</evidence>
<dbReference type="Pfam" id="PF22117">
    <property type="entry name" value="Fer4_Nqo3"/>
    <property type="match status" value="1"/>
</dbReference>
<dbReference type="PROSITE" id="PS51839">
    <property type="entry name" value="4FE4S_HC3"/>
    <property type="match status" value="1"/>
</dbReference>
<dbReference type="InterPro" id="IPR054351">
    <property type="entry name" value="NADH_UbQ_OxRdtase_ferredoxin"/>
</dbReference>
<dbReference type="EC" id="7.1.1.-" evidence="10"/>
<dbReference type="SUPFAM" id="SSF54862">
    <property type="entry name" value="4Fe-4S ferredoxins"/>
    <property type="match status" value="1"/>
</dbReference>
<evidence type="ECO:0000256" key="6">
    <source>
        <dbReference type="ARBA" id="ARBA00023004"/>
    </source>
</evidence>
<dbReference type="Gene3D" id="3.30.200.210">
    <property type="match status" value="1"/>
</dbReference>
<dbReference type="InterPro" id="IPR015405">
    <property type="entry name" value="NDUFS1-like_C"/>
</dbReference>
<keyword evidence="15" id="KW-1185">Reference proteome</keyword>
<dbReference type="RefSeq" id="WP_072706096.1">
    <property type="nucleotide sequence ID" value="NZ_FMJB01000046.1"/>
</dbReference>
<keyword evidence="6 10" id="KW-0408">Iron</keyword>
<keyword evidence="10" id="KW-0874">Quinone</keyword>
<evidence type="ECO:0000259" key="12">
    <source>
        <dbReference type="PROSITE" id="PS51669"/>
    </source>
</evidence>
<reference evidence="15" key="1">
    <citation type="submission" date="2016-09" db="EMBL/GenBank/DDBJ databases">
        <authorList>
            <person name="Wibberg D."/>
        </authorList>
    </citation>
    <scope>NUCLEOTIDE SEQUENCE [LARGE SCALE GENOMIC DNA]</scope>
</reference>
<dbReference type="GO" id="GO:0051539">
    <property type="term" value="F:4 iron, 4 sulfur cluster binding"/>
    <property type="evidence" value="ECO:0007669"/>
    <property type="project" value="UniProtKB-KW"/>
</dbReference>
<keyword evidence="14" id="KW-0560">Oxidoreductase</keyword>
<name>A0A1M4N335_9RHOB</name>
<accession>A0A1M4N335</accession>
<keyword evidence="7 10" id="KW-0411">Iron-sulfur</keyword>
<dbReference type="PROSITE" id="PS00643">
    <property type="entry name" value="COMPLEX1_75K_3"/>
    <property type="match status" value="1"/>
</dbReference>
<dbReference type="Pfam" id="PF09326">
    <property type="entry name" value="NADH_dhqG_C"/>
    <property type="match status" value="1"/>
</dbReference>
<dbReference type="FunFam" id="3.30.200.210:FF:000002">
    <property type="entry name" value="NADH-ubiquinone oxidoreductase 75 kDa subunit"/>
    <property type="match status" value="1"/>
</dbReference>
<dbReference type="SUPFAM" id="SSF53706">
    <property type="entry name" value="Formate dehydrogenase/DMSO reductase, domains 1-3"/>
    <property type="match status" value="1"/>
</dbReference>